<comment type="subcellular location">
    <subcellularLocation>
        <location evidence="9">Endomembrane system</location>
        <topology evidence="9">Single-pass membrane protein</topology>
    </subcellularLocation>
    <subcellularLocation>
        <location evidence="1">Membrane</location>
        <topology evidence="1">Single-pass type II membrane protein</topology>
    </subcellularLocation>
</comment>
<evidence type="ECO:0000256" key="2">
    <source>
        <dbReference type="ARBA" id="ARBA00008661"/>
    </source>
</evidence>
<evidence type="ECO:0000259" key="11">
    <source>
        <dbReference type="Pfam" id="PF02434"/>
    </source>
</evidence>
<evidence type="ECO:0000256" key="9">
    <source>
        <dbReference type="ARBA" id="ARBA00037847"/>
    </source>
</evidence>
<keyword evidence="12" id="KW-1185">Reference proteome</keyword>
<gene>
    <name evidence="13" type="primary">LOC106818064</name>
</gene>
<evidence type="ECO:0000256" key="4">
    <source>
        <dbReference type="ARBA" id="ARBA00022679"/>
    </source>
</evidence>
<name>A0ABM1F1F0_PRICU</name>
<sequence>MWLRQRTSRAAQALALLSSAALLWCLVQQRGNVGSAVADNSNSALSPNSVADADVLLAADDFYPRFRQFKLQENNAARADGDDRRDDEQHLAVKPAVATTAADVSRVASDVKPWQRIAGLETIFLSVKTTGRYHRQRLGIILDTWFTLADEQTYFFTDEDDVEVNEKARGHLINTNCSASHLPRDLCCKMSAEYDAFMESEKKWFCHFDDDNYVNVASLARFLSRMDPREDLYLGRPSLSRKLDLGSWRREDRASFWFATGGAGFCLSRSLALKMRPYARASTEARIPDRRFTKLPLHLEQA</sequence>
<organism evidence="12 13">
    <name type="scientific">Priapulus caudatus</name>
    <name type="common">Priapulid worm</name>
    <dbReference type="NCBI Taxonomy" id="37621"/>
    <lineage>
        <taxon>Eukaryota</taxon>
        <taxon>Metazoa</taxon>
        <taxon>Ecdysozoa</taxon>
        <taxon>Scalidophora</taxon>
        <taxon>Priapulida</taxon>
        <taxon>Priapulimorpha</taxon>
        <taxon>Priapulimorphida</taxon>
        <taxon>Priapulidae</taxon>
        <taxon>Priapulus</taxon>
    </lineage>
</organism>
<keyword evidence="4" id="KW-0808">Transferase</keyword>
<reference evidence="13" key="1">
    <citation type="submission" date="2025-08" db="UniProtKB">
        <authorList>
            <consortium name="RefSeq"/>
        </authorList>
    </citation>
    <scope>IDENTIFICATION</scope>
</reference>
<evidence type="ECO:0000313" key="12">
    <source>
        <dbReference type="Proteomes" id="UP000695022"/>
    </source>
</evidence>
<accession>A0ABM1F1F0</accession>
<dbReference type="Gene3D" id="3.90.550.50">
    <property type="match status" value="1"/>
</dbReference>
<evidence type="ECO:0000256" key="6">
    <source>
        <dbReference type="ARBA" id="ARBA00022968"/>
    </source>
</evidence>
<keyword evidence="5" id="KW-0812">Transmembrane</keyword>
<evidence type="ECO:0000256" key="1">
    <source>
        <dbReference type="ARBA" id="ARBA00004606"/>
    </source>
</evidence>
<keyword evidence="6" id="KW-0735">Signal-anchor</keyword>
<keyword evidence="3" id="KW-0328">Glycosyltransferase</keyword>
<dbReference type="Pfam" id="PF02434">
    <property type="entry name" value="Fringe"/>
    <property type="match status" value="1"/>
</dbReference>
<comment type="similarity">
    <text evidence="2">Belongs to the glycosyltransferase 31 family.</text>
</comment>
<dbReference type="InterPro" id="IPR003378">
    <property type="entry name" value="Fringe-like_glycosylTrfase"/>
</dbReference>
<evidence type="ECO:0000256" key="7">
    <source>
        <dbReference type="ARBA" id="ARBA00022989"/>
    </source>
</evidence>
<evidence type="ECO:0000256" key="8">
    <source>
        <dbReference type="ARBA" id="ARBA00023136"/>
    </source>
</evidence>
<dbReference type="Proteomes" id="UP000695022">
    <property type="component" value="Unplaced"/>
</dbReference>
<dbReference type="PANTHER" id="PTHR10811">
    <property type="entry name" value="FRINGE-RELATED"/>
    <property type="match status" value="1"/>
</dbReference>
<evidence type="ECO:0000313" key="13">
    <source>
        <dbReference type="RefSeq" id="XP_014678271.1"/>
    </source>
</evidence>
<evidence type="ECO:0000256" key="10">
    <source>
        <dbReference type="SAM" id="SignalP"/>
    </source>
</evidence>
<dbReference type="GeneID" id="106818064"/>
<feature type="domain" description="Fringe-like glycosyltransferase" evidence="11">
    <location>
        <begin position="120"/>
        <end position="282"/>
    </location>
</feature>
<evidence type="ECO:0000256" key="3">
    <source>
        <dbReference type="ARBA" id="ARBA00022676"/>
    </source>
</evidence>
<evidence type="ECO:0000256" key="5">
    <source>
        <dbReference type="ARBA" id="ARBA00022692"/>
    </source>
</evidence>
<protein>
    <submittedName>
        <fullName evidence="13">Fringe glycosyltransferase-like</fullName>
    </submittedName>
</protein>
<feature type="chain" id="PRO_5046921972" evidence="10">
    <location>
        <begin position="26"/>
        <end position="302"/>
    </location>
</feature>
<feature type="signal peptide" evidence="10">
    <location>
        <begin position="1"/>
        <end position="25"/>
    </location>
</feature>
<keyword evidence="10" id="KW-0732">Signal</keyword>
<proteinExistence type="inferred from homology"/>
<keyword evidence="7" id="KW-1133">Transmembrane helix</keyword>
<keyword evidence="8" id="KW-0472">Membrane</keyword>
<dbReference type="RefSeq" id="XP_014678271.1">
    <property type="nucleotide sequence ID" value="XM_014822785.1"/>
</dbReference>